<protein>
    <submittedName>
        <fullName evidence="2">Transposase</fullName>
    </submittedName>
</protein>
<gene>
    <name evidence="2" type="ORF">ERS132441_00234</name>
</gene>
<dbReference type="InterPro" id="IPR036515">
    <property type="entry name" value="Transposase_17_sf"/>
</dbReference>
<dbReference type="GO" id="GO:0006313">
    <property type="term" value="P:DNA transposition"/>
    <property type="evidence" value="ECO:0007669"/>
    <property type="project" value="InterPro"/>
</dbReference>
<evidence type="ECO:0000313" key="3">
    <source>
        <dbReference type="Proteomes" id="UP000075193"/>
    </source>
</evidence>
<dbReference type="Pfam" id="PF01797">
    <property type="entry name" value="Y1_Tnp"/>
    <property type="match status" value="1"/>
</dbReference>
<dbReference type="Gene3D" id="3.30.70.1290">
    <property type="entry name" value="Transposase IS200-like"/>
    <property type="match status" value="1"/>
</dbReference>
<dbReference type="EMBL" id="FIIC01000002">
    <property type="protein sequence ID" value="CYV41238.1"/>
    <property type="molecule type" value="Genomic_DNA"/>
</dbReference>
<dbReference type="AlphaFoldDB" id="A0A0Z8IT96"/>
<organism evidence="2 3">
    <name type="scientific">Streptococcus suis</name>
    <dbReference type="NCBI Taxonomy" id="1307"/>
    <lineage>
        <taxon>Bacteria</taxon>
        <taxon>Bacillati</taxon>
        <taxon>Bacillota</taxon>
        <taxon>Bacilli</taxon>
        <taxon>Lactobacillales</taxon>
        <taxon>Streptococcaceae</taxon>
        <taxon>Streptococcus</taxon>
    </lineage>
</organism>
<evidence type="ECO:0000313" key="2">
    <source>
        <dbReference type="EMBL" id="CYV41238.1"/>
    </source>
</evidence>
<dbReference type="InterPro" id="IPR002686">
    <property type="entry name" value="Transposase_17"/>
</dbReference>
<name>A0A0Z8IT96_STRSU</name>
<dbReference type="NCBIfam" id="NF033573">
    <property type="entry name" value="transpos_IS200"/>
    <property type="match status" value="1"/>
</dbReference>
<proteinExistence type="predicted"/>
<dbReference type="PANTHER" id="PTHR33360">
    <property type="entry name" value="TRANSPOSASE FOR INSERTION SEQUENCE ELEMENT IS200"/>
    <property type="match status" value="1"/>
</dbReference>
<dbReference type="SUPFAM" id="SSF143422">
    <property type="entry name" value="Transposase IS200-like"/>
    <property type="match status" value="1"/>
</dbReference>
<evidence type="ECO:0000259" key="1">
    <source>
        <dbReference type="SMART" id="SM01321"/>
    </source>
</evidence>
<dbReference type="Proteomes" id="UP000075193">
    <property type="component" value="Unassembled WGS sequence"/>
</dbReference>
<sequence>MDNRSLSHTKWKCQYHIVFIPKYRKKVLYGKVRQDVREIISTLCRYKDVEIIAGAVCEDHIHLSVAIPPKMSISNFMGYLKGKSTLMIYDRHSELQSKWDKAFWARGYYVETVGNITDEAVQKYIREQSEASRKEDIKSTAL</sequence>
<dbReference type="SMART" id="SM01321">
    <property type="entry name" value="Y1_Tnp"/>
    <property type="match status" value="1"/>
</dbReference>
<dbReference type="RefSeq" id="WP_044679064.1">
    <property type="nucleotide sequence ID" value="NZ_CEDF01000080.1"/>
</dbReference>
<reference evidence="2 3" key="1">
    <citation type="submission" date="2016-02" db="EMBL/GenBank/DDBJ databases">
        <authorList>
            <consortium name="Pathogen Informatics"/>
        </authorList>
    </citation>
    <scope>NUCLEOTIDE SEQUENCE [LARGE SCALE GENOMIC DNA]</scope>
    <source>
        <strain evidence="2 3">LSS79</strain>
    </source>
</reference>
<feature type="domain" description="Transposase IS200-like" evidence="1">
    <location>
        <begin position="10"/>
        <end position="128"/>
    </location>
</feature>
<dbReference type="GO" id="GO:0004803">
    <property type="term" value="F:transposase activity"/>
    <property type="evidence" value="ECO:0007669"/>
    <property type="project" value="InterPro"/>
</dbReference>
<accession>A0A0Z8IT96</accession>
<dbReference type="GO" id="GO:0003677">
    <property type="term" value="F:DNA binding"/>
    <property type="evidence" value="ECO:0007669"/>
    <property type="project" value="InterPro"/>
</dbReference>
<dbReference type="PANTHER" id="PTHR33360:SF2">
    <property type="entry name" value="TRANSPOSASE FOR INSERTION SEQUENCE ELEMENT IS200"/>
    <property type="match status" value="1"/>
</dbReference>